<dbReference type="OrthoDB" id="9798714at2"/>
<protein>
    <recommendedName>
        <fullName evidence="3">TraB family protein</fullName>
    </recommendedName>
</protein>
<reference evidence="1 2" key="1">
    <citation type="submission" date="2018-03" db="EMBL/GenBank/DDBJ databases">
        <title>Genomic Encyclopedia of Archaeal and Bacterial Type Strains, Phase II (KMG-II): from individual species to whole genera.</title>
        <authorList>
            <person name="Goeker M."/>
        </authorList>
    </citation>
    <scope>NUCLEOTIDE SEQUENCE [LARGE SCALE GENOMIC DNA]</scope>
    <source>
        <strain evidence="1 2">DSM 28057</strain>
    </source>
</reference>
<gene>
    <name evidence="1" type="ORF">CLV48_101211</name>
</gene>
<sequence length="289" mass="33060">MKIQLKILHYFLLFLYLPLPLFAQTSEEKSLLWKISGNGLDKESYLFGTIHLICEDQFKMDERVLNALSNSKRIALEIDLTDPNAMIDMQRLSVNKDFLNIKDEFEPDHQIAVDEFLKASFGVGLEQMGIMKPFVLSSMIMTKLLPCEQVSSYEMFFIQKAQEEKTPIVGLESVSAQIGIFDQIPIKEQLNDLGKMVMENEGIEEFKTLVNAYLEEDIEKLYQIIASSDLFKNYQDILLDERNKNWIPIIEELMKEQTTFIAVGSGHLASETGVIALLRNAGYDVEAIK</sequence>
<dbReference type="RefSeq" id="WP_106565388.1">
    <property type="nucleotide sequence ID" value="NZ_JAUVYL010000072.1"/>
</dbReference>
<dbReference type="Proteomes" id="UP000240708">
    <property type="component" value="Unassembled WGS sequence"/>
</dbReference>
<dbReference type="PANTHER" id="PTHR40590:SF1">
    <property type="entry name" value="CYTOPLASMIC PROTEIN"/>
    <property type="match status" value="1"/>
</dbReference>
<dbReference type="PANTHER" id="PTHR40590">
    <property type="entry name" value="CYTOPLASMIC PROTEIN-RELATED"/>
    <property type="match status" value="1"/>
</dbReference>
<dbReference type="AlphaFoldDB" id="A0A2P8ECU4"/>
<evidence type="ECO:0008006" key="3">
    <source>
        <dbReference type="Google" id="ProtNLM"/>
    </source>
</evidence>
<evidence type="ECO:0000313" key="1">
    <source>
        <dbReference type="EMBL" id="PSL07281.1"/>
    </source>
</evidence>
<proteinExistence type="predicted"/>
<dbReference type="EMBL" id="PYGF01000001">
    <property type="protein sequence ID" value="PSL07281.1"/>
    <property type="molecule type" value="Genomic_DNA"/>
</dbReference>
<comment type="caution">
    <text evidence="1">The sequence shown here is derived from an EMBL/GenBank/DDBJ whole genome shotgun (WGS) entry which is preliminary data.</text>
</comment>
<dbReference type="InterPro" id="IPR047111">
    <property type="entry name" value="YbaP-like"/>
</dbReference>
<keyword evidence="2" id="KW-1185">Reference proteome</keyword>
<dbReference type="InterPro" id="IPR002816">
    <property type="entry name" value="TraB/PrgY/GumN_fam"/>
</dbReference>
<dbReference type="Pfam" id="PF01963">
    <property type="entry name" value="TraB_PrgY_gumN"/>
    <property type="match status" value="1"/>
</dbReference>
<name>A0A2P8ECU4_9BACT</name>
<evidence type="ECO:0000313" key="2">
    <source>
        <dbReference type="Proteomes" id="UP000240708"/>
    </source>
</evidence>
<dbReference type="CDD" id="cd14789">
    <property type="entry name" value="Tiki"/>
    <property type="match status" value="1"/>
</dbReference>
<accession>A0A2P8ECU4</accession>
<organism evidence="1 2">
    <name type="scientific">Cecembia rubra</name>
    <dbReference type="NCBI Taxonomy" id="1485585"/>
    <lineage>
        <taxon>Bacteria</taxon>
        <taxon>Pseudomonadati</taxon>
        <taxon>Bacteroidota</taxon>
        <taxon>Cytophagia</taxon>
        <taxon>Cytophagales</taxon>
        <taxon>Cyclobacteriaceae</taxon>
        <taxon>Cecembia</taxon>
    </lineage>
</organism>